<evidence type="ECO:0000259" key="11">
    <source>
        <dbReference type="Pfam" id="PF03016"/>
    </source>
</evidence>
<evidence type="ECO:0000256" key="9">
    <source>
        <dbReference type="SAM" id="Coils"/>
    </source>
</evidence>
<dbReference type="SUPFAM" id="SSF53448">
    <property type="entry name" value="Nucleotide-diphospho-sugar transferases"/>
    <property type="match status" value="1"/>
</dbReference>
<evidence type="ECO:0000259" key="12">
    <source>
        <dbReference type="Pfam" id="PF09258"/>
    </source>
</evidence>
<keyword evidence="3" id="KW-0808">Transferase</keyword>
<keyword evidence="6 10" id="KW-1133">Transmembrane helix</keyword>
<evidence type="ECO:0000256" key="3">
    <source>
        <dbReference type="ARBA" id="ARBA00022679"/>
    </source>
</evidence>
<dbReference type="PANTHER" id="PTHR48261:SF4">
    <property type="entry name" value="EXOSTOSIN LIKE GLYCOSYLTRANSFERASE 3"/>
    <property type="match status" value="1"/>
</dbReference>
<feature type="domain" description="Glycosyl transferase 64" evidence="12">
    <location>
        <begin position="592"/>
        <end position="639"/>
    </location>
</feature>
<dbReference type="GO" id="GO:0015012">
    <property type="term" value="P:heparan sulfate proteoglycan biosynthetic process"/>
    <property type="evidence" value="ECO:0007669"/>
    <property type="project" value="UniProtKB-ARBA"/>
</dbReference>
<keyword evidence="7 10" id="KW-0472">Membrane</keyword>
<evidence type="ECO:0000256" key="4">
    <source>
        <dbReference type="ARBA" id="ARBA00022692"/>
    </source>
</evidence>
<keyword evidence="14" id="KW-1185">Reference proteome</keyword>
<reference evidence="13 14" key="1">
    <citation type="submission" date="2014-11" db="EMBL/GenBank/DDBJ databases">
        <title>Genetic blueprint of the zoonotic pathogen Toxocara canis.</title>
        <authorList>
            <person name="Zhu X.-Q."/>
            <person name="Korhonen P.K."/>
            <person name="Cai H."/>
            <person name="Young N.D."/>
            <person name="Nejsum P."/>
            <person name="von Samson-Himmelstjerna G."/>
            <person name="Boag P.R."/>
            <person name="Tan P."/>
            <person name="Li Q."/>
            <person name="Min J."/>
            <person name="Yang Y."/>
            <person name="Wang X."/>
            <person name="Fang X."/>
            <person name="Hall R.S."/>
            <person name="Hofmann A."/>
            <person name="Sternberg P.W."/>
            <person name="Jex A.R."/>
            <person name="Gasser R.B."/>
        </authorList>
    </citation>
    <scope>NUCLEOTIDE SEQUENCE [LARGE SCALE GENOMIC DNA]</scope>
    <source>
        <strain evidence="13">PN_DK_2014</strain>
    </source>
</reference>
<keyword evidence="5" id="KW-0256">Endoplasmic reticulum</keyword>
<dbReference type="InterPro" id="IPR029044">
    <property type="entry name" value="Nucleotide-diphossugar_trans"/>
</dbReference>
<dbReference type="Proteomes" id="UP000031036">
    <property type="component" value="Unassembled WGS sequence"/>
</dbReference>
<evidence type="ECO:0000256" key="6">
    <source>
        <dbReference type="ARBA" id="ARBA00022989"/>
    </source>
</evidence>
<dbReference type="InterPro" id="IPR015338">
    <property type="entry name" value="GT64_dom"/>
</dbReference>
<feature type="transmembrane region" description="Helical" evidence="10">
    <location>
        <begin position="36"/>
        <end position="55"/>
    </location>
</feature>
<comment type="subcellular location">
    <subcellularLocation>
        <location evidence="1">Endoplasmic reticulum membrane</location>
        <topology evidence="1">Single-pass type II membrane protein</topology>
    </subcellularLocation>
</comment>
<dbReference type="GO" id="GO:0016757">
    <property type="term" value="F:glycosyltransferase activity"/>
    <property type="evidence" value="ECO:0007669"/>
    <property type="project" value="InterPro"/>
</dbReference>
<dbReference type="Pfam" id="PF09258">
    <property type="entry name" value="Glyco_transf_64"/>
    <property type="match status" value="2"/>
</dbReference>
<dbReference type="PANTHER" id="PTHR48261">
    <property type="entry name" value="ACETYLGLUCOSAMINYLTRANSFERASE"/>
    <property type="match status" value="1"/>
</dbReference>
<keyword evidence="9" id="KW-0175">Coiled coil</keyword>
<evidence type="ECO:0000256" key="10">
    <source>
        <dbReference type="SAM" id="Phobius"/>
    </source>
</evidence>
<organism evidence="13 14">
    <name type="scientific">Toxocara canis</name>
    <name type="common">Canine roundworm</name>
    <dbReference type="NCBI Taxonomy" id="6265"/>
    <lineage>
        <taxon>Eukaryota</taxon>
        <taxon>Metazoa</taxon>
        <taxon>Ecdysozoa</taxon>
        <taxon>Nematoda</taxon>
        <taxon>Chromadorea</taxon>
        <taxon>Rhabditida</taxon>
        <taxon>Spirurina</taxon>
        <taxon>Ascaridomorpha</taxon>
        <taxon>Ascaridoidea</taxon>
        <taxon>Toxocaridae</taxon>
        <taxon>Toxocara</taxon>
    </lineage>
</organism>
<evidence type="ECO:0000256" key="1">
    <source>
        <dbReference type="ARBA" id="ARBA00004648"/>
    </source>
</evidence>
<dbReference type="Pfam" id="PF03016">
    <property type="entry name" value="Exostosin_GT47"/>
    <property type="match status" value="1"/>
</dbReference>
<dbReference type="InterPro" id="IPR040911">
    <property type="entry name" value="Exostosin_GT47"/>
</dbReference>
<dbReference type="STRING" id="6265.A0A0B2VC78"/>
<evidence type="ECO:0000256" key="5">
    <source>
        <dbReference type="ARBA" id="ARBA00022824"/>
    </source>
</evidence>
<evidence type="ECO:0000256" key="8">
    <source>
        <dbReference type="ARBA" id="ARBA00023157"/>
    </source>
</evidence>
<dbReference type="OMA" id="KFMGSHT"/>
<dbReference type="EMBL" id="JPKZ01001951">
    <property type="protein sequence ID" value="KHN79047.1"/>
    <property type="molecule type" value="Genomic_DNA"/>
</dbReference>
<evidence type="ECO:0000256" key="2">
    <source>
        <dbReference type="ARBA" id="ARBA00010271"/>
    </source>
</evidence>
<accession>A0A0B2VC78</accession>
<protein>
    <submittedName>
        <fullName evidence="13">Exostosin-2</fullName>
    </submittedName>
</protein>
<dbReference type="Gene3D" id="3.90.550.10">
    <property type="entry name" value="Spore Coat Polysaccharide Biosynthesis Protein SpsA, Chain A"/>
    <property type="match status" value="2"/>
</dbReference>
<dbReference type="GO" id="GO:0005789">
    <property type="term" value="C:endoplasmic reticulum membrane"/>
    <property type="evidence" value="ECO:0007669"/>
    <property type="project" value="UniProtKB-SubCell"/>
</dbReference>
<feature type="domain" description="Glycosyl transferase 64" evidence="12">
    <location>
        <begin position="703"/>
        <end position="941"/>
    </location>
</feature>
<feature type="coiled-coil region" evidence="9">
    <location>
        <begin position="88"/>
        <end position="157"/>
    </location>
</feature>
<proteinExistence type="inferred from homology"/>
<comment type="similarity">
    <text evidence="2">Belongs to the glycosyltransferase 47 family.</text>
</comment>
<evidence type="ECO:0000313" key="13">
    <source>
        <dbReference type="EMBL" id="KHN79047.1"/>
    </source>
</evidence>
<evidence type="ECO:0000256" key="7">
    <source>
        <dbReference type="ARBA" id="ARBA00023136"/>
    </source>
</evidence>
<feature type="domain" description="Exostosin GT47" evidence="11">
    <location>
        <begin position="245"/>
        <end position="455"/>
    </location>
</feature>
<name>A0A0B2VC78_TOXCA</name>
<comment type="caution">
    <text evidence="13">The sequence shown here is derived from an EMBL/GenBank/DDBJ whole genome shotgun (WGS) entry which is preliminary data.</text>
</comment>
<dbReference type="OrthoDB" id="5954868at2759"/>
<evidence type="ECO:0000313" key="14">
    <source>
        <dbReference type="Proteomes" id="UP000031036"/>
    </source>
</evidence>
<dbReference type="AlphaFoldDB" id="A0A0B2VC78"/>
<keyword evidence="4 10" id="KW-0812">Transmembrane</keyword>
<sequence length="956" mass="108880">MSRRLSASSNEGASKLILLDVHPRNRLASVRLVRGFALKLLFALIIIVVIVAFALPSFSGVLNEELFPHHGPVLFREAGEEEACLWMLTNEEKRLSETKRILASVRRDLLNAARRLETVNLEHESISKQLADKRSELKAIQLEIEEAVLLQKELQDKNNVRLFLPLTPPQRDIALDSRSVKGSSLETAFDFSRCSIASGFRLYVYDIENTVAHFEVAQRYIQEFRRRVEWTEDAAIACLFIAVVDEHTKLSSLPYFRSGTNHLLLNVGSKPLANISNAMVVSSEFAKTTFRSDFDTALYLDVPEYREDEWENLPQLLPYFRKYLLSYSGVPPSESFDLKAQLDGIAKLASESGDEILFEMNCTTSRKSLALCYDTEYRGAVLDDSMFVLILAPQSSDSSSQFQQRLLEALMHGAVPVIVSLSAPLPLSDLIDWRLASYRIAPQRLPELHFVLRSFAAADILEMRRKGRFFLQNYLVNTKVITTTLLAAERQRLGLPGTEHRPSASTPLFGSSFVSPRLAAPGPPHFEEEYLGSERQRLGLPGTEHRPSASTPLFGSSFVSPRLAAPGPPHFEEEYLGPREAPHDSPSFTHNFTSLQLVVVVWNNPEDPSDHAWPRLHVPVHFVKATNNSLNNRFVPYDQYSYYLWNEFGASLGASLEYLAVEPPFPSEIEFGNDASFGFRPIAPGSGVEFSAAIGGNRPREQFTVLLLTYRRDTVLYASLERLNNLPYLNKVVVVWNNPEDPSDHAWPRLHVPVHFVKATNNSLNNRFVPYDQIETEAVLSLDDDIDLKQHEIIFAFRVWREQRTKVVGFPARHHARYGTEMFYNSNHTCQYSMILTGAAFIHKAYMYVYTYRMPQVIRAKVDELMNCEDLAMNFLVSHLTRQPPVKTTSKWTLRCATCSEMLSQDSSHFNERHDCIRFFTRVYGYNPLLFSQFRVDSVLFKTRLPPNHQKCFKYV</sequence>
<keyword evidence="8" id="KW-1015">Disulfide bond</keyword>
<gene>
    <name evidence="13" type="primary">rib-2</name>
    <name evidence="13" type="ORF">Tcan_14284</name>
</gene>
<dbReference type="InterPro" id="IPR004263">
    <property type="entry name" value="Exostosin"/>
</dbReference>